<keyword evidence="16 18" id="KW-0961">Cell wall biogenesis/degradation</keyword>
<dbReference type="PROSITE" id="PS00843">
    <property type="entry name" value="DALA_DALA_LIGASE_1"/>
    <property type="match status" value="1"/>
</dbReference>
<feature type="active site" evidence="19">
    <location>
        <position position="286"/>
    </location>
</feature>
<feature type="active site" evidence="19">
    <location>
        <position position="26"/>
    </location>
</feature>
<dbReference type="GO" id="GO:0008716">
    <property type="term" value="F:D-alanine-D-alanine ligase activity"/>
    <property type="evidence" value="ECO:0007669"/>
    <property type="project" value="UniProtKB-UniRule"/>
</dbReference>
<reference evidence="23 24" key="1">
    <citation type="submission" date="2017-05" db="EMBL/GenBank/DDBJ databases">
        <title>Thiocyanate degradation by Thiohalobacter thiocyanaticus FOKN1.</title>
        <authorList>
            <person name="Oshiki M."/>
            <person name="Fukushima T."/>
            <person name="Kawano S."/>
            <person name="Nakagawa J."/>
        </authorList>
    </citation>
    <scope>NUCLEOTIDE SEQUENCE [LARGE SCALE GENOMIC DNA]</scope>
    <source>
        <strain evidence="23 24">FOKN1</strain>
    </source>
</reference>
<keyword evidence="13 18" id="KW-0133">Cell shape</keyword>
<evidence type="ECO:0000256" key="21">
    <source>
        <dbReference type="PROSITE-ProRule" id="PRU00409"/>
    </source>
</evidence>
<dbReference type="GO" id="GO:0009252">
    <property type="term" value="P:peptidoglycan biosynthetic process"/>
    <property type="evidence" value="ECO:0007669"/>
    <property type="project" value="UniProtKB-UniRule"/>
</dbReference>
<evidence type="ECO:0000256" key="14">
    <source>
        <dbReference type="ARBA" id="ARBA00022984"/>
    </source>
</evidence>
<dbReference type="InterPro" id="IPR011095">
    <property type="entry name" value="Dala_Dala_lig_C"/>
</dbReference>
<feature type="domain" description="ATP-grasp" evidence="22">
    <location>
        <begin position="113"/>
        <end position="308"/>
    </location>
</feature>
<feature type="binding site" evidence="20">
    <location>
        <position position="262"/>
    </location>
    <ligand>
        <name>Mg(2+)</name>
        <dbReference type="ChEBI" id="CHEBI:18420"/>
        <label>1</label>
    </ligand>
</feature>
<evidence type="ECO:0000256" key="17">
    <source>
        <dbReference type="ARBA" id="ARBA00047614"/>
    </source>
</evidence>
<evidence type="ECO:0000256" key="9">
    <source>
        <dbReference type="ARBA" id="ARBA00022723"/>
    </source>
</evidence>
<proteinExistence type="inferred from homology"/>
<evidence type="ECO:0000256" key="3">
    <source>
        <dbReference type="ARBA" id="ARBA00004496"/>
    </source>
</evidence>
<gene>
    <name evidence="18" type="primary">ddl</name>
    <name evidence="23" type="ORF">FOKN1_2664</name>
</gene>
<dbReference type="FunFam" id="3.30.470.20:FF:000008">
    <property type="entry name" value="D-alanine--D-alanine ligase"/>
    <property type="match status" value="1"/>
</dbReference>
<dbReference type="PROSITE" id="PS00844">
    <property type="entry name" value="DALA_DALA_LIGASE_2"/>
    <property type="match status" value="1"/>
</dbReference>
<dbReference type="Gene3D" id="3.40.50.20">
    <property type="match status" value="1"/>
</dbReference>
<dbReference type="GO" id="GO:0005524">
    <property type="term" value="F:ATP binding"/>
    <property type="evidence" value="ECO:0007669"/>
    <property type="project" value="UniProtKB-UniRule"/>
</dbReference>
<dbReference type="PANTHER" id="PTHR23132:SF23">
    <property type="entry name" value="D-ALANINE--D-ALANINE LIGASE B"/>
    <property type="match status" value="1"/>
</dbReference>
<organism evidence="23 24">
    <name type="scientific">Thiohalobacter thiocyanaticus</name>
    <dbReference type="NCBI Taxonomy" id="585455"/>
    <lineage>
        <taxon>Bacteria</taxon>
        <taxon>Pseudomonadati</taxon>
        <taxon>Pseudomonadota</taxon>
        <taxon>Gammaproteobacteria</taxon>
        <taxon>Thiohalobacterales</taxon>
        <taxon>Thiohalobacteraceae</taxon>
        <taxon>Thiohalobacter</taxon>
    </lineage>
</organism>
<sequence>MNATQTTVDPVAFGKVAVLLGGSSAEREISLRSGRAVHAALIGAGVDAHPLDPAEPGVLRRLETEGFDRAFIALHGRGGEDGVMQGALQTLGLPYTGSGVLGSALGMDKIRTKRIWQSAGIPTPEFAVVNDESGLQQAQEQLRFPVIVKPAHEGSSLGMSRVETPADLPAAWREAAQFDCDVLVERWIEGDEYTAALLGREALPLIRLETPHSFYDYAAKYSANDTRYLCPCGLPAAQEAELQAQSRAAFAAVAASGWGRVDLMLDEQRRPWFIEVNTVPGMTDHSLVPMAAREAGIDFTRLVLRILQTSEDAKS</sequence>
<dbReference type="HAMAP" id="MF_00047">
    <property type="entry name" value="Dala_Dala_lig"/>
    <property type="match status" value="1"/>
</dbReference>
<evidence type="ECO:0000256" key="16">
    <source>
        <dbReference type="ARBA" id="ARBA00023316"/>
    </source>
</evidence>
<evidence type="ECO:0000256" key="8">
    <source>
        <dbReference type="ARBA" id="ARBA00022598"/>
    </source>
</evidence>
<evidence type="ECO:0000256" key="13">
    <source>
        <dbReference type="ARBA" id="ARBA00022960"/>
    </source>
</evidence>
<dbReference type="InterPro" id="IPR011127">
    <property type="entry name" value="Dala_Dala_lig_N"/>
</dbReference>
<dbReference type="PIRSF" id="PIRSF039102">
    <property type="entry name" value="Ddl/VanB"/>
    <property type="match status" value="1"/>
</dbReference>
<dbReference type="InterPro" id="IPR011761">
    <property type="entry name" value="ATP-grasp"/>
</dbReference>
<dbReference type="GO" id="GO:0071555">
    <property type="term" value="P:cell wall organization"/>
    <property type="evidence" value="ECO:0007669"/>
    <property type="project" value="UniProtKB-KW"/>
</dbReference>
<keyword evidence="24" id="KW-1185">Reference proteome</keyword>
<evidence type="ECO:0000259" key="22">
    <source>
        <dbReference type="PROSITE" id="PS50975"/>
    </source>
</evidence>
<evidence type="ECO:0000256" key="7">
    <source>
        <dbReference type="ARBA" id="ARBA00022490"/>
    </source>
</evidence>
<evidence type="ECO:0000256" key="12">
    <source>
        <dbReference type="ARBA" id="ARBA00022842"/>
    </source>
</evidence>
<feature type="active site" evidence="19">
    <location>
        <position position="155"/>
    </location>
</feature>
<dbReference type="InterPro" id="IPR000291">
    <property type="entry name" value="D-Ala_lig_Van_CS"/>
</dbReference>
<name>A0A1Z4VV05_9GAMM</name>
<dbReference type="EMBL" id="AP018052">
    <property type="protein sequence ID" value="BAZ95034.1"/>
    <property type="molecule type" value="Genomic_DNA"/>
</dbReference>
<evidence type="ECO:0000256" key="20">
    <source>
        <dbReference type="PIRSR" id="PIRSR039102-3"/>
    </source>
</evidence>
<dbReference type="PROSITE" id="PS50975">
    <property type="entry name" value="ATP_GRASP"/>
    <property type="match status" value="1"/>
</dbReference>
<dbReference type="Gene3D" id="3.30.1490.20">
    <property type="entry name" value="ATP-grasp fold, A domain"/>
    <property type="match status" value="1"/>
</dbReference>
<dbReference type="AlphaFoldDB" id="A0A1Z4VV05"/>
<dbReference type="GO" id="GO:0008360">
    <property type="term" value="P:regulation of cell shape"/>
    <property type="evidence" value="ECO:0007669"/>
    <property type="project" value="UniProtKB-KW"/>
</dbReference>
<dbReference type="Pfam" id="PF01820">
    <property type="entry name" value="Dala_Dala_lig_N"/>
    <property type="match status" value="1"/>
</dbReference>
<keyword evidence="10 21" id="KW-0547">Nucleotide-binding</keyword>
<dbReference type="NCBIfam" id="TIGR01205">
    <property type="entry name" value="D_ala_D_alaTIGR"/>
    <property type="match status" value="1"/>
</dbReference>
<feature type="binding site" evidence="20">
    <location>
        <position position="275"/>
    </location>
    <ligand>
        <name>Mg(2+)</name>
        <dbReference type="ChEBI" id="CHEBI:18420"/>
        <label>2</label>
    </ligand>
</feature>
<comment type="catalytic activity">
    <reaction evidence="17 18">
        <text>2 D-alanine + ATP = D-alanyl-D-alanine + ADP + phosphate + H(+)</text>
        <dbReference type="Rhea" id="RHEA:11224"/>
        <dbReference type="ChEBI" id="CHEBI:15378"/>
        <dbReference type="ChEBI" id="CHEBI:30616"/>
        <dbReference type="ChEBI" id="CHEBI:43474"/>
        <dbReference type="ChEBI" id="CHEBI:57416"/>
        <dbReference type="ChEBI" id="CHEBI:57822"/>
        <dbReference type="ChEBI" id="CHEBI:456216"/>
        <dbReference type="EC" id="6.3.2.4"/>
    </reaction>
</comment>
<keyword evidence="14 18" id="KW-0573">Peptidoglycan synthesis</keyword>
<evidence type="ECO:0000313" key="23">
    <source>
        <dbReference type="EMBL" id="BAZ95034.1"/>
    </source>
</evidence>
<dbReference type="SUPFAM" id="SSF56059">
    <property type="entry name" value="Glutathione synthetase ATP-binding domain-like"/>
    <property type="match status" value="1"/>
</dbReference>
<comment type="pathway">
    <text evidence="4 18">Cell wall biogenesis; peptidoglycan biosynthesis.</text>
</comment>
<keyword evidence="7 18" id="KW-0963">Cytoplasm</keyword>
<evidence type="ECO:0000256" key="2">
    <source>
        <dbReference type="ARBA" id="ARBA00003921"/>
    </source>
</evidence>
<evidence type="ECO:0000256" key="19">
    <source>
        <dbReference type="PIRSR" id="PIRSR039102-1"/>
    </source>
</evidence>
<dbReference type="NCBIfam" id="NF002378">
    <property type="entry name" value="PRK01372.1"/>
    <property type="match status" value="1"/>
</dbReference>
<comment type="similarity">
    <text evidence="5 18">Belongs to the D-alanine--D-alanine ligase family.</text>
</comment>
<evidence type="ECO:0000256" key="1">
    <source>
        <dbReference type="ARBA" id="ARBA00001936"/>
    </source>
</evidence>
<evidence type="ECO:0000313" key="24">
    <source>
        <dbReference type="Proteomes" id="UP000218765"/>
    </source>
</evidence>
<keyword evidence="9 20" id="KW-0479">Metal-binding</keyword>
<dbReference type="GO" id="GO:0005829">
    <property type="term" value="C:cytosol"/>
    <property type="evidence" value="ECO:0007669"/>
    <property type="project" value="TreeGrafter"/>
</dbReference>
<dbReference type="Pfam" id="PF07478">
    <property type="entry name" value="Dala_Dala_lig_C"/>
    <property type="match status" value="1"/>
</dbReference>
<dbReference type="KEGG" id="ttc:FOKN1_2664"/>
<dbReference type="UniPathway" id="UPA00219"/>
<dbReference type="GO" id="GO:0046872">
    <property type="term" value="F:metal ion binding"/>
    <property type="evidence" value="ECO:0007669"/>
    <property type="project" value="UniProtKB-KW"/>
</dbReference>
<evidence type="ECO:0000256" key="10">
    <source>
        <dbReference type="ARBA" id="ARBA00022741"/>
    </source>
</evidence>
<dbReference type="Proteomes" id="UP000218765">
    <property type="component" value="Chromosome"/>
</dbReference>
<accession>A0A1Z4VV05</accession>
<evidence type="ECO:0000256" key="11">
    <source>
        <dbReference type="ARBA" id="ARBA00022840"/>
    </source>
</evidence>
<dbReference type="Gene3D" id="3.30.470.20">
    <property type="entry name" value="ATP-grasp fold, B domain"/>
    <property type="match status" value="1"/>
</dbReference>
<dbReference type="InterPro" id="IPR016185">
    <property type="entry name" value="PreATP-grasp_dom_sf"/>
</dbReference>
<keyword evidence="11 21" id="KW-0067">ATP-binding</keyword>
<keyword evidence="12 20" id="KW-0460">Magnesium</keyword>
<evidence type="ECO:0000256" key="6">
    <source>
        <dbReference type="ARBA" id="ARBA00012216"/>
    </source>
</evidence>
<dbReference type="InterPro" id="IPR013815">
    <property type="entry name" value="ATP_grasp_subdomain_1"/>
</dbReference>
<protein>
    <recommendedName>
        <fullName evidence="6 18">D-alanine--D-alanine ligase</fullName>
        <ecNumber evidence="6 18">6.3.2.4</ecNumber>
    </recommendedName>
    <alternativeName>
        <fullName evidence="18">D-Ala-D-Ala ligase</fullName>
    </alternativeName>
    <alternativeName>
        <fullName evidence="18">D-alanylalanine synthetase</fullName>
    </alternativeName>
</protein>
<evidence type="ECO:0000256" key="4">
    <source>
        <dbReference type="ARBA" id="ARBA00004752"/>
    </source>
</evidence>
<evidence type="ECO:0000256" key="18">
    <source>
        <dbReference type="HAMAP-Rule" id="MF_00047"/>
    </source>
</evidence>
<dbReference type="InterPro" id="IPR005905">
    <property type="entry name" value="D_ala_D_ala"/>
</dbReference>
<evidence type="ECO:0000256" key="15">
    <source>
        <dbReference type="ARBA" id="ARBA00023211"/>
    </source>
</evidence>
<dbReference type="EC" id="6.3.2.4" evidence="6 18"/>
<dbReference type="PANTHER" id="PTHR23132">
    <property type="entry name" value="D-ALANINE--D-ALANINE LIGASE"/>
    <property type="match status" value="1"/>
</dbReference>
<comment type="cofactor">
    <cofactor evidence="20">
        <name>Mg(2+)</name>
        <dbReference type="ChEBI" id="CHEBI:18420"/>
    </cofactor>
    <cofactor evidence="20">
        <name>Mn(2+)</name>
        <dbReference type="ChEBI" id="CHEBI:29035"/>
    </cofactor>
    <text evidence="20">Binds 2 magnesium or manganese ions per subunit.</text>
</comment>
<keyword evidence="8 18" id="KW-0436">Ligase</keyword>
<dbReference type="RefSeq" id="WP_096367062.1">
    <property type="nucleotide sequence ID" value="NZ_AP018052.1"/>
</dbReference>
<feature type="binding site" evidence="20">
    <location>
        <position position="275"/>
    </location>
    <ligand>
        <name>Mg(2+)</name>
        <dbReference type="ChEBI" id="CHEBI:18420"/>
        <label>1</label>
    </ligand>
</feature>
<comment type="function">
    <text evidence="2 18">Cell wall formation.</text>
</comment>
<evidence type="ECO:0000256" key="5">
    <source>
        <dbReference type="ARBA" id="ARBA00010871"/>
    </source>
</evidence>
<feature type="binding site" evidence="20">
    <location>
        <position position="277"/>
    </location>
    <ligand>
        <name>Mg(2+)</name>
        <dbReference type="ChEBI" id="CHEBI:18420"/>
        <label>2</label>
    </ligand>
</feature>
<comment type="cofactor">
    <cofactor evidence="1">
        <name>Mn(2+)</name>
        <dbReference type="ChEBI" id="CHEBI:29035"/>
    </cofactor>
</comment>
<keyword evidence="15 20" id="KW-0464">Manganese</keyword>
<dbReference type="SUPFAM" id="SSF52440">
    <property type="entry name" value="PreATP-grasp domain"/>
    <property type="match status" value="1"/>
</dbReference>
<comment type="subcellular location">
    <subcellularLocation>
        <location evidence="3 18">Cytoplasm</location>
    </subcellularLocation>
</comment>
<dbReference type="OrthoDB" id="9813261at2"/>